<keyword evidence="3" id="KW-1185">Reference proteome</keyword>
<evidence type="ECO:0000256" key="1">
    <source>
        <dbReference type="SAM" id="Phobius"/>
    </source>
</evidence>
<name>A0A2W0HIW9_9BACI</name>
<dbReference type="Proteomes" id="UP000248066">
    <property type="component" value="Unassembled WGS sequence"/>
</dbReference>
<proteinExistence type="predicted"/>
<accession>A0A2W0HIW9</accession>
<feature type="transmembrane region" description="Helical" evidence="1">
    <location>
        <begin position="6"/>
        <end position="22"/>
    </location>
</feature>
<dbReference type="RefSeq" id="WP_110520677.1">
    <property type="nucleotide sequence ID" value="NZ_PDOF01000002.1"/>
</dbReference>
<keyword evidence="1" id="KW-1133">Transmembrane helix</keyword>
<dbReference type="AlphaFoldDB" id="A0A2W0HIW9"/>
<evidence type="ECO:0000313" key="2">
    <source>
        <dbReference type="EMBL" id="PYZ96739.1"/>
    </source>
</evidence>
<evidence type="ECO:0000313" key="3">
    <source>
        <dbReference type="Proteomes" id="UP000248066"/>
    </source>
</evidence>
<keyword evidence="1" id="KW-0472">Membrane</keyword>
<organism evidence="2 3">
    <name type="scientific">Alteribacter lacisalsi</name>
    <dbReference type="NCBI Taxonomy" id="2045244"/>
    <lineage>
        <taxon>Bacteria</taxon>
        <taxon>Bacillati</taxon>
        <taxon>Bacillota</taxon>
        <taxon>Bacilli</taxon>
        <taxon>Bacillales</taxon>
        <taxon>Bacillaceae</taxon>
        <taxon>Alteribacter</taxon>
    </lineage>
</organism>
<protein>
    <submittedName>
        <fullName evidence="2">ATPase</fullName>
    </submittedName>
</protein>
<sequence length="108" mass="12581">MELGPFVVILIGVLIITFVLSTRNKNKQKVDKGFKANYYRLSYRRKMIRTLWLLPTLPIIYLMVVYVLEYGMGAAITLTAAAAILWTVQLAYNYLQYKKEEQERNINS</sequence>
<feature type="transmembrane region" description="Helical" evidence="1">
    <location>
        <begin position="50"/>
        <end position="68"/>
    </location>
</feature>
<comment type="caution">
    <text evidence="2">The sequence shown here is derived from an EMBL/GenBank/DDBJ whole genome shotgun (WGS) entry which is preliminary data.</text>
</comment>
<reference evidence="2 3" key="1">
    <citation type="submission" date="2017-10" db="EMBL/GenBank/DDBJ databases">
        <title>Bacillus sp. nov., a halophilic bacterium isolated from a Yangshapao Lake.</title>
        <authorList>
            <person name="Wang H."/>
        </authorList>
    </citation>
    <scope>NUCLEOTIDE SEQUENCE [LARGE SCALE GENOMIC DNA]</scope>
    <source>
        <strain evidence="2 3">YSP-3</strain>
    </source>
</reference>
<dbReference type="OrthoDB" id="1934177at2"/>
<feature type="transmembrane region" description="Helical" evidence="1">
    <location>
        <begin position="74"/>
        <end position="95"/>
    </location>
</feature>
<keyword evidence="1" id="KW-0812">Transmembrane</keyword>
<dbReference type="EMBL" id="PDOF01000002">
    <property type="protein sequence ID" value="PYZ96739.1"/>
    <property type="molecule type" value="Genomic_DNA"/>
</dbReference>
<gene>
    <name evidence="2" type="ORF">CR205_13700</name>
</gene>